<dbReference type="SUPFAM" id="SSF48726">
    <property type="entry name" value="Immunoglobulin"/>
    <property type="match status" value="1"/>
</dbReference>
<comment type="caution">
    <text evidence="2">The sequence shown here is derived from an EMBL/GenBank/DDBJ whole genome shotgun (WGS) entry which is preliminary data.</text>
</comment>
<reference evidence="2" key="2">
    <citation type="journal article" date="2021" name="Microbiome">
        <title>Successional dynamics and alternative stable states in a saline activated sludge microbial community over 9 years.</title>
        <authorList>
            <person name="Wang Y."/>
            <person name="Ye J."/>
            <person name="Ju F."/>
            <person name="Liu L."/>
            <person name="Boyd J.A."/>
            <person name="Deng Y."/>
            <person name="Parks D.H."/>
            <person name="Jiang X."/>
            <person name="Yin X."/>
            <person name="Woodcroft B.J."/>
            <person name="Tyson G.W."/>
            <person name="Hugenholtz P."/>
            <person name="Polz M.F."/>
            <person name="Zhang T."/>
        </authorList>
    </citation>
    <scope>NUCLEOTIDE SEQUENCE</scope>
    <source>
        <strain evidence="2">HKST-UBA01</strain>
    </source>
</reference>
<dbReference type="InterPro" id="IPR025965">
    <property type="entry name" value="FlgD/Vpr_Ig-like"/>
</dbReference>
<dbReference type="Proteomes" id="UP000697710">
    <property type="component" value="Unassembled WGS sequence"/>
</dbReference>
<evidence type="ECO:0000259" key="1">
    <source>
        <dbReference type="PROSITE" id="PS50835"/>
    </source>
</evidence>
<dbReference type="Gene3D" id="2.60.40.4070">
    <property type="match status" value="1"/>
</dbReference>
<evidence type="ECO:0000313" key="3">
    <source>
        <dbReference type="Proteomes" id="UP000697710"/>
    </source>
</evidence>
<proteinExistence type="predicted"/>
<dbReference type="AlphaFoldDB" id="A0A956LVS6"/>
<dbReference type="Gene3D" id="2.60.40.10">
    <property type="entry name" value="Immunoglobulins"/>
    <property type="match status" value="1"/>
</dbReference>
<dbReference type="PROSITE" id="PS50835">
    <property type="entry name" value="IG_LIKE"/>
    <property type="match status" value="1"/>
</dbReference>
<reference evidence="2" key="1">
    <citation type="submission" date="2020-04" db="EMBL/GenBank/DDBJ databases">
        <authorList>
            <person name="Zhang T."/>
        </authorList>
    </citation>
    <scope>NUCLEOTIDE SEQUENCE</scope>
    <source>
        <strain evidence="2">HKST-UBA01</strain>
    </source>
</reference>
<feature type="domain" description="Ig-like" evidence="1">
    <location>
        <begin position="209"/>
        <end position="300"/>
    </location>
</feature>
<name>A0A956LVS6_UNCEI</name>
<dbReference type="InterPro" id="IPR007110">
    <property type="entry name" value="Ig-like_dom"/>
</dbReference>
<evidence type="ECO:0000313" key="2">
    <source>
        <dbReference type="EMBL" id="MCA9726241.1"/>
    </source>
</evidence>
<dbReference type="EMBL" id="JAGQHR010000013">
    <property type="protein sequence ID" value="MCA9726241.1"/>
    <property type="molecule type" value="Genomic_DNA"/>
</dbReference>
<gene>
    <name evidence="2" type="ORF">KC729_01055</name>
</gene>
<accession>A0A956LVS6</accession>
<protein>
    <recommendedName>
        <fullName evidence="1">Ig-like domain-containing protein</fullName>
    </recommendedName>
</protein>
<dbReference type="InterPro" id="IPR013783">
    <property type="entry name" value="Ig-like_fold"/>
</dbReference>
<dbReference type="CDD" id="cd00096">
    <property type="entry name" value="Ig"/>
    <property type="match status" value="1"/>
</dbReference>
<sequence length="411" mass="43149">MRHANVIVPLAVSLILVCVHGVRSAVILTEDERSLEAHAEVGPTPVGDESFLNGPGDFSIWQNTASVMVVDAACNPDCRGSAAAYQYSSDTPGAIYGRLQSSCTIDGFGVAGAAAEQRTAFTVPSCQEYQLSDSTTTASGGVAYVRLSLQPIDGFAPVLIDLGDPGNVSVGGRLPPGDYELSVSSSTGDQTESVLAPTIYYYISFTDCPNSLISVEPVSTTAPPGAAAQFWVVPAGPVPNSSLTFQWQKDLVPLADDGHMSGSATDTLTISDVQEGDVGVYNVVVSDGTVVEPSSYVTLTLDAPGSIPTHTTTRPGVELSLPSPNPFSSEVEVRYELSAESSVRLDVLDVRGRQVRTLVDRASVPAGDYEVRWNGEDGTGAKSAAGVYFLRLEAAGVHTTRRLVYRGAARP</sequence>
<organism evidence="2 3">
    <name type="scientific">Eiseniibacteriota bacterium</name>
    <dbReference type="NCBI Taxonomy" id="2212470"/>
    <lineage>
        <taxon>Bacteria</taxon>
        <taxon>Candidatus Eiseniibacteriota</taxon>
    </lineage>
</organism>
<dbReference type="Pfam" id="PF13860">
    <property type="entry name" value="FlgD_ig"/>
    <property type="match status" value="1"/>
</dbReference>
<dbReference type="InterPro" id="IPR036179">
    <property type="entry name" value="Ig-like_dom_sf"/>
</dbReference>